<dbReference type="PANTHER" id="PTHR48094:SF22">
    <property type="entry name" value="DJ-1_PFPI DOMAIN-CONTAINING PROTEIN"/>
    <property type="match status" value="1"/>
</dbReference>
<keyword evidence="3" id="KW-1185">Reference proteome</keyword>
<dbReference type="InterPro" id="IPR050325">
    <property type="entry name" value="Prot/Nucl_acid_deglycase"/>
</dbReference>
<feature type="domain" description="DJ-1/PfpI" evidence="1">
    <location>
        <begin position="118"/>
        <end position="255"/>
    </location>
</feature>
<dbReference type="InterPro" id="IPR002818">
    <property type="entry name" value="DJ-1/PfpI"/>
</dbReference>
<dbReference type="InterPro" id="IPR029062">
    <property type="entry name" value="Class_I_gatase-like"/>
</dbReference>
<evidence type="ECO:0000259" key="1">
    <source>
        <dbReference type="Pfam" id="PF01965"/>
    </source>
</evidence>
<dbReference type="AlphaFoldDB" id="A0A1Y1I413"/>
<accession>A0A1Y1I413</accession>
<evidence type="ECO:0000313" key="2">
    <source>
        <dbReference type="EMBL" id="GAQ84169.1"/>
    </source>
</evidence>
<dbReference type="STRING" id="105231.A0A1Y1I413"/>
<name>A0A1Y1I413_KLENI</name>
<dbReference type="SUPFAM" id="SSF52317">
    <property type="entry name" value="Class I glutamine amidotransferase-like"/>
    <property type="match status" value="1"/>
</dbReference>
<dbReference type="GO" id="GO:0019243">
    <property type="term" value="P:methylglyoxal catabolic process to D-lactate via S-lactoyl-glutathione"/>
    <property type="evidence" value="ECO:0000318"/>
    <property type="project" value="GO_Central"/>
</dbReference>
<reference evidence="2 3" key="1">
    <citation type="journal article" date="2014" name="Nat. Commun.">
        <title>Klebsormidium flaccidum genome reveals primary factors for plant terrestrial adaptation.</title>
        <authorList>
            <person name="Hori K."/>
            <person name="Maruyama F."/>
            <person name="Fujisawa T."/>
            <person name="Togashi T."/>
            <person name="Yamamoto N."/>
            <person name="Seo M."/>
            <person name="Sato S."/>
            <person name="Yamada T."/>
            <person name="Mori H."/>
            <person name="Tajima N."/>
            <person name="Moriyama T."/>
            <person name="Ikeuchi M."/>
            <person name="Watanabe M."/>
            <person name="Wada H."/>
            <person name="Kobayashi K."/>
            <person name="Saito M."/>
            <person name="Masuda T."/>
            <person name="Sasaki-Sekimoto Y."/>
            <person name="Mashiguchi K."/>
            <person name="Awai K."/>
            <person name="Shimojima M."/>
            <person name="Masuda S."/>
            <person name="Iwai M."/>
            <person name="Nobusawa T."/>
            <person name="Narise T."/>
            <person name="Kondo S."/>
            <person name="Saito H."/>
            <person name="Sato R."/>
            <person name="Murakawa M."/>
            <person name="Ihara Y."/>
            <person name="Oshima-Yamada Y."/>
            <person name="Ohtaka K."/>
            <person name="Satoh M."/>
            <person name="Sonobe K."/>
            <person name="Ishii M."/>
            <person name="Ohtani R."/>
            <person name="Kanamori-Sato M."/>
            <person name="Honoki R."/>
            <person name="Miyazaki D."/>
            <person name="Mochizuki H."/>
            <person name="Umetsu J."/>
            <person name="Higashi K."/>
            <person name="Shibata D."/>
            <person name="Kamiya Y."/>
            <person name="Sato N."/>
            <person name="Nakamura Y."/>
            <person name="Tabata S."/>
            <person name="Ida S."/>
            <person name="Kurokawa K."/>
            <person name="Ohta H."/>
        </authorList>
    </citation>
    <scope>NUCLEOTIDE SEQUENCE [LARGE SCALE GENOMIC DNA]</scope>
    <source>
        <strain evidence="2 3">NIES-2285</strain>
    </source>
</reference>
<dbReference type="Proteomes" id="UP000054558">
    <property type="component" value="Unassembled WGS sequence"/>
</dbReference>
<evidence type="ECO:0000313" key="3">
    <source>
        <dbReference type="Proteomes" id="UP000054558"/>
    </source>
</evidence>
<dbReference type="EMBL" id="DF237128">
    <property type="protein sequence ID" value="GAQ84169.1"/>
    <property type="molecule type" value="Genomic_DNA"/>
</dbReference>
<gene>
    <name evidence="2" type="ORF">KFL_001790070</name>
</gene>
<dbReference type="GO" id="GO:0019172">
    <property type="term" value="F:glyoxalase III activity"/>
    <property type="evidence" value="ECO:0000318"/>
    <property type="project" value="GO_Central"/>
</dbReference>
<dbReference type="Pfam" id="PF01965">
    <property type="entry name" value="DJ-1_PfpI"/>
    <property type="match status" value="1"/>
</dbReference>
<organism evidence="2 3">
    <name type="scientific">Klebsormidium nitens</name>
    <name type="common">Green alga</name>
    <name type="synonym">Ulothrix nitens</name>
    <dbReference type="NCBI Taxonomy" id="105231"/>
    <lineage>
        <taxon>Eukaryota</taxon>
        <taxon>Viridiplantae</taxon>
        <taxon>Streptophyta</taxon>
        <taxon>Klebsormidiophyceae</taxon>
        <taxon>Klebsormidiales</taxon>
        <taxon>Klebsormidiaceae</taxon>
        <taxon>Klebsormidium</taxon>
    </lineage>
</organism>
<dbReference type="OrthoDB" id="543156at2759"/>
<protein>
    <recommendedName>
        <fullName evidence="1">DJ-1/PfpI domain-containing protein</fullName>
    </recommendedName>
</protein>
<dbReference type="GO" id="GO:0005737">
    <property type="term" value="C:cytoplasm"/>
    <property type="evidence" value="ECO:0000318"/>
    <property type="project" value="GO_Central"/>
</dbReference>
<sequence>MAAAAAETLNTTAHHNKGKVLVGMSSADYIRTSDNKKHATGFFLRELGRPLIKLLEAGYDVEFANPQGNPPALDPMSDNKIWFPMSLGAEKEHEKQLLERLGVEKNFKNPRRFADIGDQELVGYAGIFLPGGHAPMTDLWNDKDLGRILMHFHNRSKPTGIICHAPVALLSTTLVQPKPWTYEGYQMTCYSNAEEKMNEMLWRSSLQFKAEDALRNSGAIMKEALPMMPNVVEDRELITGQGPTSADRLGDALVKALDQSLGAVQGLAGA</sequence>
<dbReference type="OMA" id="YRMTVIS"/>
<proteinExistence type="predicted"/>
<dbReference type="Gene3D" id="3.40.50.880">
    <property type="match status" value="1"/>
</dbReference>
<dbReference type="PANTHER" id="PTHR48094">
    <property type="entry name" value="PROTEIN/NUCLEIC ACID DEGLYCASE DJ-1-RELATED"/>
    <property type="match status" value="1"/>
</dbReference>
<dbReference type="CDD" id="cd03141">
    <property type="entry name" value="GATase1_Hsp31_like"/>
    <property type="match status" value="1"/>
</dbReference>